<dbReference type="GO" id="GO:0003906">
    <property type="term" value="F:DNA-(apurinic or apyrimidinic site) endonuclease activity"/>
    <property type="evidence" value="ECO:0007669"/>
    <property type="project" value="TreeGrafter"/>
</dbReference>
<dbReference type="Proteomes" id="UP000178323">
    <property type="component" value="Unassembled WGS sequence"/>
</dbReference>
<evidence type="ECO:0000313" key="10">
    <source>
        <dbReference type="Proteomes" id="UP000178323"/>
    </source>
</evidence>
<dbReference type="InterPro" id="IPR036237">
    <property type="entry name" value="Xyl_isomerase-like_sf"/>
</dbReference>
<dbReference type="Gene3D" id="3.20.20.150">
    <property type="entry name" value="Divalent-metal-dependent TIM barrel enzymes"/>
    <property type="match status" value="1"/>
</dbReference>
<evidence type="ECO:0000256" key="4">
    <source>
        <dbReference type="ARBA" id="ARBA00022801"/>
    </source>
</evidence>
<evidence type="ECO:0000256" key="7">
    <source>
        <dbReference type="HAMAP-Rule" id="MF_00152"/>
    </source>
</evidence>
<feature type="domain" description="Xylose isomerase-like TIM barrel" evidence="8">
    <location>
        <begin position="23"/>
        <end position="273"/>
    </location>
</feature>
<evidence type="ECO:0000256" key="3">
    <source>
        <dbReference type="ARBA" id="ARBA00022763"/>
    </source>
</evidence>
<organism evidence="9 10">
    <name type="scientific">Candidatus Falkowbacteria bacterium RBG_13_39_14</name>
    <dbReference type="NCBI Taxonomy" id="1797985"/>
    <lineage>
        <taxon>Bacteria</taxon>
        <taxon>Candidatus Falkowiibacteriota</taxon>
    </lineage>
</organism>
<dbReference type="FunFam" id="3.20.20.150:FF:000001">
    <property type="entry name" value="Probable endonuclease 4"/>
    <property type="match status" value="1"/>
</dbReference>
<comment type="similarity">
    <text evidence="1 7">Belongs to the AP endonuclease 2 family.</text>
</comment>
<dbReference type="GO" id="GO:0003677">
    <property type="term" value="F:DNA binding"/>
    <property type="evidence" value="ECO:0007669"/>
    <property type="project" value="InterPro"/>
</dbReference>
<dbReference type="PROSITE" id="PS51432">
    <property type="entry name" value="AP_NUCLEASE_F2_4"/>
    <property type="match status" value="1"/>
</dbReference>
<dbReference type="Pfam" id="PF01261">
    <property type="entry name" value="AP_endonuc_2"/>
    <property type="match status" value="1"/>
</dbReference>
<dbReference type="GO" id="GO:0008081">
    <property type="term" value="F:phosphoric diester hydrolase activity"/>
    <property type="evidence" value="ECO:0007669"/>
    <property type="project" value="TreeGrafter"/>
</dbReference>
<comment type="catalytic activity">
    <reaction evidence="7">
        <text>Endonucleolytic cleavage to 5'-phosphooligonucleotide end-products.</text>
        <dbReference type="EC" id="3.1.21.2"/>
    </reaction>
</comment>
<accession>A0A1F5S9P8</accession>
<gene>
    <name evidence="7" type="primary">nfo</name>
    <name evidence="9" type="ORF">A2Y83_00180</name>
</gene>
<dbReference type="NCBIfam" id="TIGR00587">
    <property type="entry name" value="nfo"/>
    <property type="match status" value="1"/>
</dbReference>
<name>A0A1F5S9P8_9BACT</name>
<keyword evidence="7" id="KW-0255">Endonuclease</keyword>
<dbReference type="InterPro" id="IPR001719">
    <property type="entry name" value="AP_endonuc_2"/>
</dbReference>
<feature type="binding site" evidence="7">
    <location>
        <position position="149"/>
    </location>
    <ligand>
        <name>Zn(2+)</name>
        <dbReference type="ChEBI" id="CHEBI:29105"/>
        <label>2</label>
    </ligand>
</feature>
<feature type="binding site" evidence="7">
    <location>
        <position position="149"/>
    </location>
    <ligand>
        <name>Zn(2+)</name>
        <dbReference type="ChEBI" id="CHEBI:29105"/>
        <label>1</label>
    </ligand>
</feature>
<comment type="cofactor">
    <cofactor evidence="7">
        <name>Zn(2+)</name>
        <dbReference type="ChEBI" id="CHEBI:29105"/>
    </cofactor>
    <text evidence="7">Binds 3 Zn(2+) ions.</text>
</comment>
<dbReference type="InterPro" id="IPR018246">
    <property type="entry name" value="AP_endonuc_F2_Zn_BS"/>
</dbReference>
<dbReference type="AlphaFoldDB" id="A0A1F5S9P8"/>
<feature type="binding site" evidence="7">
    <location>
        <position position="235"/>
    </location>
    <ligand>
        <name>Zn(2+)</name>
        <dbReference type="ChEBI" id="CHEBI:29105"/>
        <label>3</label>
    </ligand>
</feature>
<feature type="binding site" evidence="7">
    <location>
        <position position="67"/>
    </location>
    <ligand>
        <name>Zn(2+)</name>
        <dbReference type="ChEBI" id="CHEBI:29105"/>
        <label>1</label>
    </ligand>
</feature>
<dbReference type="PROSITE" id="PS00731">
    <property type="entry name" value="AP_NUCLEASE_F2_3"/>
    <property type="match status" value="1"/>
</dbReference>
<dbReference type="HAMAP" id="MF_00152">
    <property type="entry name" value="Nfo"/>
    <property type="match status" value="1"/>
</dbReference>
<dbReference type="GO" id="GO:0008270">
    <property type="term" value="F:zinc ion binding"/>
    <property type="evidence" value="ECO:0007669"/>
    <property type="project" value="UniProtKB-UniRule"/>
</dbReference>
<comment type="caution">
    <text evidence="9">The sequence shown here is derived from an EMBL/GenBank/DDBJ whole genome shotgun (WGS) entry which is preliminary data.</text>
</comment>
<comment type="function">
    <text evidence="7">Endonuclease IV plays a role in DNA repair. It cleaves phosphodiester bonds at apurinic or apyrimidinic (AP) sites, generating a 3'-hydroxyl group and a 5'-terminal sugar phosphate.</text>
</comment>
<dbReference type="CDD" id="cd00019">
    <property type="entry name" value="AP2Ec"/>
    <property type="match status" value="1"/>
</dbReference>
<evidence type="ECO:0000256" key="1">
    <source>
        <dbReference type="ARBA" id="ARBA00005340"/>
    </source>
</evidence>
<feature type="binding site" evidence="7">
    <location>
        <position position="107"/>
    </location>
    <ligand>
        <name>Zn(2+)</name>
        <dbReference type="ChEBI" id="CHEBI:29105"/>
        <label>1</label>
    </ligand>
</feature>
<dbReference type="GO" id="GO:0006284">
    <property type="term" value="P:base-excision repair"/>
    <property type="evidence" value="ECO:0007669"/>
    <property type="project" value="TreeGrafter"/>
</dbReference>
<evidence type="ECO:0000256" key="6">
    <source>
        <dbReference type="ARBA" id="ARBA00023204"/>
    </source>
</evidence>
<reference evidence="9 10" key="1">
    <citation type="journal article" date="2016" name="Nat. Commun.">
        <title>Thousands of microbial genomes shed light on interconnected biogeochemical processes in an aquifer system.</title>
        <authorList>
            <person name="Anantharaman K."/>
            <person name="Brown C.T."/>
            <person name="Hug L.A."/>
            <person name="Sharon I."/>
            <person name="Castelle C.J."/>
            <person name="Probst A.J."/>
            <person name="Thomas B.C."/>
            <person name="Singh A."/>
            <person name="Wilkins M.J."/>
            <person name="Karaoz U."/>
            <person name="Brodie E.L."/>
            <person name="Williams K.H."/>
            <person name="Hubbard S.S."/>
            <person name="Banfield J.F."/>
        </authorList>
    </citation>
    <scope>NUCLEOTIDE SEQUENCE [LARGE SCALE GENOMIC DNA]</scope>
</reference>
<feature type="binding site" evidence="7">
    <location>
        <position position="186"/>
    </location>
    <ligand>
        <name>Zn(2+)</name>
        <dbReference type="ChEBI" id="CHEBI:29105"/>
        <label>3</label>
    </ligand>
</feature>
<feature type="binding site" evidence="7">
    <location>
        <position position="233"/>
    </location>
    <ligand>
        <name>Zn(2+)</name>
        <dbReference type="ChEBI" id="CHEBI:29105"/>
        <label>3</label>
    </ligand>
</feature>
<dbReference type="PANTHER" id="PTHR21445">
    <property type="entry name" value="ENDONUCLEASE IV ENDODEOXYRIBONUCLEASE IV"/>
    <property type="match status" value="1"/>
</dbReference>
<feature type="binding site" evidence="7">
    <location>
        <position position="265"/>
    </location>
    <ligand>
        <name>Zn(2+)</name>
        <dbReference type="ChEBI" id="CHEBI:29105"/>
        <label>2</label>
    </ligand>
</feature>
<keyword evidence="2 7" id="KW-0479">Metal-binding</keyword>
<evidence type="ECO:0000256" key="5">
    <source>
        <dbReference type="ARBA" id="ARBA00022833"/>
    </source>
</evidence>
<feature type="binding site" evidence="7">
    <location>
        <position position="183"/>
    </location>
    <ligand>
        <name>Zn(2+)</name>
        <dbReference type="ChEBI" id="CHEBI:29105"/>
        <label>2</label>
    </ligand>
</feature>
<dbReference type="SUPFAM" id="SSF51658">
    <property type="entry name" value="Xylose isomerase-like"/>
    <property type="match status" value="1"/>
</dbReference>
<keyword evidence="7" id="KW-0540">Nuclease</keyword>
<proteinExistence type="inferred from homology"/>
<dbReference type="InterPro" id="IPR013022">
    <property type="entry name" value="Xyl_isomerase-like_TIM-brl"/>
</dbReference>
<dbReference type="EC" id="3.1.21.2" evidence="7"/>
<evidence type="ECO:0000256" key="2">
    <source>
        <dbReference type="ARBA" id="ARBA00022723"/>
    </source>
</evidence>
<keyword evidence="6 7" id="KW-0234">DNA repair</keyword>
<dbReference type="SMART" id="SM00518">
    <property type="entry name" value="AP2Ec"/>
    <property type="match status" value="1"/>
</dbReference>
<dbReference type="GO" id="GO:0008833">
    <property type="term" value="F:deoxyribonuclease IV (phage-T4-induced) activity"/>
    <property type="evidence" value="ECO:0007669"/>
    <property type="project" value="UniProtKB-UniRule"/>
</dbReference>
<dbReference type="PANTHER" id="PTHR21445:SF0">
    <property type="entry name" value="APURINIC-APYRIMIDINIC ENDONUCLEASE"/>
    <property type="match status" value="1"/>
</dbReference>
<protein>
    <recommendedName>
        <fullName evidence="7">Probable endonuclease 4</fullName>
        <ecNumber evidence="7">3.1.21.2</ecNumber>
    </recommendedName>
    <alternativeName>
        <fullName evidence="7">Endodeoxyribonuclease IV</fullName>
    </alternativeName>
    <alternativeName>
        <fullName evidence="7">Endonuclease IV</fullName>
    </alternativeName>
</protein>
<feature type="binding site" evidence="7">
    <location>
        <position position="220"/>
    </location>
    <ligand>
        <name>Zn(2+)</name>
        <dbReference type="ChEBI" id="CHEBI:29105"/>
        <label>2</label>
    </ligand>
</feature>
<keyword evidence="5 7" id="KW-0862">Zinc</keyword>
<dbReference type="EMBL" id="MFFS01000004">
    <property type="protein sequence ID" value="OGF23282.1"/>
    <property type="molecule type" value="Genomic_DNA"/>
</dbReference>
<sequence>MFLGLHVSIAGGIDKAPERAGVLGCECFQMFTRSPHGGAYNIKFSKETIAKFKGNCKKFQLTDYYIHCPYYINLASGANKIFYGSVASIKKEIEIAELISAKGVIVHLGSAKDLGEREALQKTIKGLNLVLAESRTPLESKRSAGLLIEISAGAGLVMGDSFDEIAEIIKGVKNKKRIGVCFDTAHSFESGYDLRTPERAKKVFAEFDEKIGLDKLELIHCNDSKSDFNSHLDRHEHIGEGKIGLPGLQAVVDFAKSRNINIIAETPYGNDGDDRRNLEKLKGMRG</sequence>
<keyword evidence="4 7" id="KW-0378">Hydrolase</keyword>
<evidence type="ECO:0000259" key="8">
    <source>
        <dbReference type="Pfam" id="PF01261"/>
    </source>
</evidence>
<evidence type="ECO:0000313" key="9">
    <source>
        <dbReference type="EMBL" id="OGF23282.1"/>
    </source>
</evidence>
<dbReference type="STRING" id="1797985.A2Y83_00180"/>
<keyword evidence="3 7" id="KW-0227">DNA damage</keyword>